<dbReference type="EMBL" id="AHEJ01000081">
    <property type="protein sequence ID" value="EOP61483.1"/>
    <property type="molecule type" value="Genomic_DNA"/>
</dbReference>
<dbReference type="AlphaFoldDB" id="A0A9W5QFM2"/>
<organism evidence="1 2">
    <name type="scientific">Bacillus cereus ISP2954</name>
    <dbReference type="NCBI Taxonomy" id="1053215"/>
    <lineage>
        <taxon>Bacteria</taxon>
        <taxon>Bacillati</taxon>
        <taxon>Bacillota</taxon>
        <taxon>Bacilli</taxon>
        <taxon>Bacillales</taxon>
        <taxon>Bacillaceae</taxon>
        <taxon>Bacillus</taxon>
        <taxon>Bacillus cereus group</taxon>
    </lineage>
</organism>
<evidence type="ECO:0000313" key="2">
    <source>
        <dbReference type="Proteomes" id="UP000013989"/>
    </source>
</evidence>
<feature type="non-terminal residue" evidence="1">
    <location>
        <position position="1"/>
    </location>
</feature>
<reference evidence="1 2" key="1">
    <citation type="submission" date="2012-12" db="EMBL/GenBank/DDBJ databases">
        <title>The Genome Sequence of Bacillus cereus ISP2954.</title>
        <authorList>
            <consortium name="The Broad Institute Genome Sequencing Platform"/>
            <consortium name="The Broad Institute Genome Sequencing Center for Infectious Disease"/>
            <person name="Feldgarden M."/>
            <person name="Van der Auwera G.A."/>
            <person name="Mahillon J."/>
            <person name="Duprez V."/>
            <person name="Timmery S."/>
            <person name="Mattelet C."/>
            <person name="Dierick K."/>
            <person name="Sun M."/>
            <person name="Yu Z."/>
            <person name="Zhu L."/>
            <person name="Hu X."/>
            <person name="Shank E.B."/>
            <person name="Swiecicka I."/>
            <person name="Hansen B.M."/>
            <person name="Andrup L."/>
            <person name="Walker B."/>
            <person name="Young S.K."/>
            <person name="Zeng Q."/>
            <person name="Gargeya S."/>
            <person name="Fitzgerald M."/>
            <person name="Haas B."/>
            <person name="Abouelleil A."/>
            <person name="Alvarado L."/>
            <person name="Arachchi H.M."/>
            <person name="Berlin A.M."/>
            <person name="Chapman S.B."/>
            <person name="Dewar J."/>
            <person name="Goldberg J."/>
            <person name="Griggs A."/>
            <person name="Gujja S."/>
            <person name="Hansen M."/>
            <person name="Howarth C."/>
            <person name="Imamovic A."/>
            <person name="Larimer J."/>
            <person name="McCowan C."/>
            <person name="Murphy C."/>
            <person name="Neiman D."/>
            <person name="Pearson M."/>
            <person name="Priest M."/>
            <person name="Roberts A."/>
            <person name="Saif S."/>
            <person name="Shea T."/>
            <person name="Sisk P."/>
            <person name="Sykes S."/>
            <person name="Wortman J."/>
            <person name="Nusbaum C."/>
            <person name="Birren B."/>
        </authorList>
    </citation>
    <scope>NUCLEOTIDE SEQUENCE [LARGE SCALE GENOMIC DNA]</scope>
    <source>
        <strain evidence="1 2">ISP2954</strain>
    </source>
</reference>
<comment type="caution">
    <text evidence="1">The sequence shown here is derived from an EMBL/GenBank/DDBJ whole genome shotgun (WGS) entry which is preliminary data.</text>
</comment>
<accession>A0A9W5QFM2</accession>
<protein>
    <submittedName>
        <fullName evidence="1">Uncharacterized protein</fullName>
    </submittedName>
</protein>
<name>A0A9W5QFM2_BACCE</name>
<sequence length="26" mass="2794">KNTQMGVAVVNVQKLGVFAHPLEKGE</sequence>
<proteinExistence type="predicted"/>
<gene>
    <name evidence="1" type="ORF">IGU_05843</name>
</gene>
<evidence type="ECO:0000313" key="1">
    <source>
        <dbReference type="EMBL" id="EOP61483.1"/>
    </source>
</evidence>
<dbReference type="Proteomes" id="UP000013989">
    <property type="component" value="Unassembled WGS sequence"/>
</dbReference>